<protein>
    <submittedName>
        <fullName evidence="2">Phage tail family protein</fullName>
    </submittedName>
</protein>
<dbReference type="RefSeq" id="WP_311834918.1">
    <property type="nucleotide sequence ID" value="NZ_JARQBJ010000001.1"/>
</dbReference>
<feature type="domain" description="Siphovirus-type tail component RIFT-related" evidence="1">
    <location>
        <begin position="35"/>
        <end position="112"/>
    </location>
</feature>
<evidence type="ECO:0000313" key="2">
    <source>
        <dbReference type="EMBL" id="MDT2809197.1"/>
    </source>
</evidence>
<gene>
    <name evidence="2" type="ORF">P7H43_01655</name>
</gene>
<comment type="caution">
    <text evidence="2">The sequence shown here is derived from an EMBL/GenBank/DDBJ whole genome shotgun (WGS) entry which is preliminary data.</text>
</comment>
<evidence type="ECO:0000313" key="3">
    <source>
        <dbReference type="Proteomes" id="UP001256711"/>
    </source>
</evidence>
<accession>A0AAW8TW77</accession>
<sequence>MISDLVIEYNGVKITDYFDLSEAPDRSLFGEFETTVEKRGNGNGDIFVATRRGAKDISLPVFTNLDRAREAKDSLTKALNVTTPKRLWFSDEPDRYYLAVPAGNGNLKRALESLTEYSGELSFLVPDGVAHSTASKDFAFSPNSDGVLETTIVNDGTDWTTVDYTITHNHENGFLGIVSEYGAIQLGRISEVDGVDDTKIVVLANNSKGNFDDWTDGTIFYENPNKKAVTTMTADTQYGGRLGVLPTSFTNTASGELFGAIKEKVFTTPATDWYLWAQAWYETTVMGQTGSWGLDIIDEDNKLIAGMSLDKTDSAGNTAKMRFNVGTSAGGARIIKEILFEPTYWENSNPYGGESRLKNRNPFDIRKEGSKITFFWRGGYYAFTLPELATKKAKRIQYFVGQYNGRTASQLVTHHYLNNLTFYDLKQQYWRDVPNRYPSGSVVYIDGKARKPYFNNMLRLSDEVIGSHYFKVPPGETKVQLVCSDFSTPLPTAKATIQEVFL</sequence>
<dbReference type="EMBL" id="JARQBJ010000001">
    <property type="protein sequence ID" value="MDT2809197.1"/>
    <property type="molecule type" value="Genomic_DNA"/>
</dbReference>
<name>A0AAW8TW77_9ENTE</name>
<evidence type="ECO:0000259" key="1">
    <source>
        <dbReference type="Pfam" id="PF05709"/>
    </source>
</evidence>
<dbReference type="Gene3D" id="2.40.30.200">
    <property type="match status" value="1"/>
</dbReference>
<organism evidence="2 3">
    <name type="scientific">Enterococcus asini</name>
    <dbReference type="NCBI Taxonomy" id="57732"/>
    <lineage>
        <taxon>Bacteria</taxon>
        <taxon>Bacillati</taxon>
        <taxon>Bacillota</taxon>
        <taxon>Bacilli</taxon>
        <taxon>Lactobacillales</taxon>
        <taxon>Enterococcaceae</taxon>
        <taxon>Enterococcus</taxon>
    </lineage>
</organism>
<dbReference type="AlphaFoldDB" id="A0AAW8TW77"/>
<dbReference type="InterPro" id="IPR006520">
    <property type="entry name" value="Dit_BPSPP_N"/>
</dbReference>
<dbReference type="InterPro" id="IPR008841">
    <property type="entry name" value="Siphovirus-type_tail_N"/>
</dbReference>
<dbReference type="NCBIfam" id="TIGR01633">
    <property type="entry name" value="phi3626_gp14_N"/>
    <property type="match status" value="1"/>
</dbReference>
<dbReference type="Proteomes" id="UP001256711">
    <property type="component" value="Unassembled WGS sequence"/>
</dbReference>
<dbReference type="Pfam" id="PF05709">
    <property type="entry name" value="Sipho_tail"/>
    <property type="match status" value="1"/>
</dbReference>
<reference evidence="2" key="1">
    <citation type="submission" date="2023-03" db="EMBL/GenBank/DDBJ databases">
        <authorList>
            <person name="Shen W."/>
            <person name="Cai J."/>
        </authorList>
    </citation>
    <scope>NUCLEOTIDE SEQUENCE</scope>
    <source>
        <strain evidence="2">B226-2</strain>
    </source>
</reference>
<proteinExistence type="predicted"/>